<keyword evidence="3" id="KW-0472">Membrane</keyword>
<feature type="coiled-coil region" evidence="1">
    <location>
        <begin position="1117"/>
        <end position="1258"/>
    </location>
</feature>
<keyword evidence="3" id="KW-0812">Transmembrane</keyword>
<sequence>MLLTTGIFISQYHRFIQKPPQHNAFTYTASLFLTKQNSAIALGFVCFCLSFLLNVVGVFLPSSTASWFISCATCLFLIAESGLWLWKATNPEFIESICSSLTLKEATDIHQVIRILPFGCFMILSTTVYDQLDANLQSITQQCDLRCYMKAQSKPSSHSSSRFSSRKGSKEPPPTSPYPTDPILLAQLQQMQLAQLQQHGHLPNYPPMVYPIPTQSSSRSSNDEAPLILQQLEAKETRMAQLSALLEAMKQETSGTTEAMQKTLQEMEKLQQKNNDLSQQVDRGKEALAAQQVEHTFQLEQLIKAVEDERKNAQVKFEMAIQEKQKELDAIKHKLDCEITLLSNGKVELQHEINELQQHCDTLQENRETLDSQVKAIARDLELVRDEYDSFKSAMNLKLNEIESEKQELARHLSATFQDLDRSRSTLIEVNTNAAQLASKMAENELSWRKSLEAMETQRNNAIKETNSMVATNKAFEDALQVERNQKSELNAAMRTELQRYTDEMHSIELSNSQTTTQLQQELSTTQKLLKEAEQNLVILNDELQTKAGITKDELRQLQKSIDLKDEALEAYVEANTILQTKNNETETRVKTLETEMETSEFARRTVEDRLKTYSSILMDLASQTGVNLSTVDSEPMSESQTWSHNQEEFNHQLRIKEEELENVKQDCSTLALEIQNLASSQASEKSMLSQTFENKINGLETSLQATTLQNLQLTRTTENQKQRMLILEQEKRELLEEAEQLNQSLSAMFQGKNSLQEELDAAKSQLLSTQTQLSDLQESHDQLQTKLAEDIACLQSYSNEKEKQYQDERSKMTQELSVLVSKSSQMEIDLQSSTQSYNQLCQENELNRQHLIELNDAFDQQTRALDEAKDNAAEWKDKAETLSTSTANMEGTLKIEVNSYSAQCVALSGENKRLEVALKNLQSQSEQTQADIQAFRLEKKNLQQLAQEREDALLSAQNEIAHYKAEIDRLQRLKQNLQSELSRMNDEVNEQMRQVEVLRREIRNQEKAYIAQEETYKKDIEIARQDAMEAVALNDEMQAKMSTIQAAANATINDLVAELTHAEEALKTEKTNRLKEEELLRTQCRYMEEDVKRKEIEWRESTAIIKRESTLRKEHIETLESKFQKQKDTLETKKAEVDKLTKEVDQKQFKIAELERKLAPLLNTKETLSQRLVDLKQTLESKTREHNDTEEKLRSDIAKLQKEKRELESLHARHQEESDKDSFGRFASMQTQLVNENKVLKTQLERYKQDLHDASQNVLTLAHRLENLQSTSNNTISDLSGQLQSSEHQYRTQTATLERDLNLAREQIQELNITRQLLQKELRRLQAPSNKHDDGMLTVRTTASQPECRPLVVDTEDSYIKTSRSDVSLGKKTIDPFDAKESLADIPVALLRAQIGLDLSKPAKATNNQVEVPYLPLDQIDLHHHSMPHLGLSSERNESDILEPEWHTKVITKKAKALKSLKGKKSRLNAVETLPKLV</sequence>
<evidence type="ECO:0000313" key="5">
    <source>
        <dbReference type="Proteomes" id="UP000243217"/>
    </source>
</evidence>
<gene>
    <name evidence="4" type="ORF">THRCLA_05701</name>
</gene>
<dbReference type="STRING" id="74557.A0A1V9ZV28"/>
<accession>A0A1V9ZV28</accession>
<feature type="compositionally biased region" description="Low complexity" evidence="2">
    <location>
        <begin position="154"/>
        <end position="163"/>
    </location>
</feature>
<protein>
    <submittedName>
        <fullName evidence="4">Plectin</fullName>
    </submittedName>
</protein>
<dbReference type="EMBL" id="JNBS01001379">
    <property type="protein sequence ID" value="OQS01855.1"/>
    <property type="molecule type" value="Genomic_DNA"/>
</dbReference>
<evidence type="ECO:0000256" key="3">
    <source>
        <dbReference type="SAM" id="Phobius"/>
    </source>
</evidence>
<dbReference type="Proteomes" id="UP000243217">
    <property type="component" value="Unassembled WGS sequence"/>
</dbReference>
<dbReference type="Gene3D" id="1.20.1250.20">
    <property type="entry name" value="MFS general substrate transporter like domains"/>
    <property type="match status" value="1"/>
</dbReference>
<reference evidence="4 5" key="1">
    <citation type="journal article" date="2014" name="Genome Biol. Evol.">
        <title>The secreted proteins of Achlya hypogyna and Thraustotheca clavata identify the ancestral oomycete secretome and reveal gene acquisitions by horizontal gene transfer.</title>
        <authorList>
            <person name="Misner I."/>
            <person name="Blouin N."/>
            <person name="Leonard G."/>
            <person name="Richards T.A."/>
            <person name="Lane C.E."/>
        </authorList>
    </citation>
    <scope>NUCLEOTIDE SEQUENCE [LARGE SCALE GENOMIC DNA]</scope>
    <source>
        <strain evidence="4 5">ATCC 34112</strain>
    </source>
</reference>
<evidence type="ECO:0000256" key="1">
    <source>
        <dbReference type="SAM" id="Coils"/>
    </source>
</evidence>
<feature type="coiled-coil region" evidence="1">
    <location>
        <begin position="1295"/>
        <end position="1322"/>
    </location>
</feature>
<dbReference type="InterPro" id="IPR036259">
    <property type="entry name" value="MFS_trans_sf"/>
</dbReference>
<feature type="coiled-coil region" evidence="1">
    <location>
        <begin position="647"/>
        <end position="674"/>
    </location>
</feature>
<evidence type="ECO:0000256" key="2">
    <source>
        <dbReference type="SAM" id="MobiDB-lite"/>
    </source>
</evidence>
<feature type="region of interest" description="Disordered" evidence="2">
    <location>
        <begin position="154"/>
        <end position="181"/>
    </location>
</feature>
<evidence type="ECO:0000313" key="4">
    <source>
        <dbReference type="EMBL" id="OQS01855.1"/>
    </source>
</evidence>
<keyword evidence="5" id="KW-1185">Reference proteome</keyword>
<organism evidence="4 5">
    <name type="scientific">Thraustotheca clavata</name>
    <dbReference type="NCBI Taxonomy" id="74557"/>
    <lineage>
        <taxon>Eukaryota</taxon>
        <taxon>Sar</taxon>
        <taxon>Stramenopiles</taxon>
        <taxon>Oomycota</taxon>
        <taxon>Saprolegniomycetes</taxon>
        <taxon>Saprolegniales</taxon>
        <taxon>Achlyaceae</taxon>
        <taxon>Thraustotheca</taxon>
    </lineage>
</organism>
<dbReference type="OrthoDB" id="78814at2759"/>
<feature type="coiled-coil region" evidence="1">
    <location>
        <begin position="232"/>
        <end position="412"/>
    </location>
</feature>
<feature type="compositionally biased region" description="Pro residues" evidence="2">
    <location>
        <begin position="171"/>
        <end position="180"/>
    </location>
</feature>
<feature type="coiled-coil region" evidence="1">
    <location>
        <begin position="473"/>
        <end position="596"/>
    </location>
</feature>
<name>A0A1V9ZV28_9STRA</name>
<feature type="coiled-coil region" evidence="1">
    <location>
        <begin position="852"/>
        <end position="1016"/>
    </location>
</feature>
<keyword evidence="3" id="KW-1133">Transmembrane helix</keyword>
<proteinExistence type="predicted"/>
<keyword evidence="1" id="KW-0175">Coiled coil</keyword>
<feature type="transmembrane region" description="Helical" evidence="3">
    <location>
        <begin position="39"/>
        <end position="60"/>
    </location>
</feature>
<comment type="caution">
    <text evidence="4">The sequence shown here is derived from an EMBL/GenBank/DDBJ whole genome shotgun (WGS) entry which is preliminary data.</text>
</comment>
<feature type="transmembrane region" description="Helical" evidence="3">
    <location>
        <begin position="67"/>
        <end position="86"/>
    </location>
</feature>
<feature type="coiled-coil region" evidence="1">
    <location>
        <begin position="718"/>
        <end position="787"/>
    </location>
</feature>